<organism evidence="2 3">
    <name type="scientific">Uliginosibacterium paludis</name>
    <dbReference type="NCBI Taxonomy" id="1615952"/>
    <lineage>
        <taxon>Bacteria</taxon>
        <taxon>Pseudomonadati</taxon>
        <taxon>Pseudomonadota</taxon>
        <taxon>Betaproteobacteria</taxon>
        <taxon>Rhodocyclales</taxon>
        <taxon>Zoogloeaceae</taxon>
        <taxon>Uliginosibacterium</taxon>
    </lineage>
</organism>
<evidence type="ECO:0000313" key="2">
    <source>
        <dbReference type="EMBL" id="MET1490126.1"/>
    </source>
</evidence>
<reference evidence="2 3" key="1">
    <citation type="submission" date="2024-07" db="EMBL/GenBank/DDBJ databases">
        <title>Uliginosibacterium paludis KCTC:42655.</title>
        <authorList>
            <person name="Kim M.K."/>
        </authorList>
    </citation>
    <scope>NUCLEOTIDE SEQUENCE [LARGE SCALE GENOMIC DNA]</scope>
    <source>
        <strain evidence="2 3">KCTC 42655</strain>
    </source>
</reference>
<dbReference type="Proteomes" id="UP001548590">
    <property type="component" value="Unassembled WGS sequence"/>
</dbReference>
<keyword evidence="3" id="KW-1185">Reference proteome</keyword>
<dbReference type="SUPFAM" id="SSF47616">
    <property type="entry name" value="GST C-terminal domain-like"/>
    <property type="match status" value="1"/>
</dbReference>
<dbReference type="PANTHER" id="PTHR44051">
    <property type="entry name" value="GLUTATHIONE S-TRANSFERASE-RELATED"/>
    <property type="match status" value="1"/>
</dbReference>
<dbReference type="Pfam" id="PF13409">
    <property type="entry name" value="GST_N_2"/>
    <property type="match status" value="1"/>
</dbReference>
<dbReference type="RefSeq" id="WP_345923630.1">
    <property type="nucleotide sequence ID" value="NZ_JBDIVF010000001.1"/>
</dbReference>
<dbReference type="InterPro" id="IPR036249">
    <property type="entry name" value="Thioredoxin-like_sf"/>
</dbReference>
<dbReference type="EMBL" id="JBEWLZ010000004">
    <property type="protein sequence ID" value="MET1490126.1"/>
    <property type="molecule type" value="Genomic_DNA"/>
</dbReference>
<evidence type="ECO:0000259" key="1">
    <source>
        <dbReference type="PROSITE" id="PS50404"/>
    </source>
</evidence>
<gene>
    <name evidence="2" type="ORF">ABVT11_09830</name>
</gene>
<dbReference type="SUPFAM" id="SSF52833">
    <property type="entry name" value="Thioredoxin-like"/>
    <property type="match status" value="1"/>
</dbReference>
<name>A0ABV2CQC6_9RHOO</name>
<feature type="domain" description="GST N-terminal" evidence="1">
    <location>
        <begin position="2"/>
        <end position="96"/>
    </location>
</feature>
<accession>A0ABV2CQC6</accession>
<dbReference type="PROSITE" id="PS50404">
    <property type="entry name" value="GST_NTER"/>
    <property type="match status" value="1"/>
</dbReference>
<dbReference type="InterPro" id="IPR036282">
    <property type="entry name" value="Glutathione-S-Trfase_C_sf"/>
</dbReference>
<sequence>MPHPILFRHDMADTPELVLYGAAASGSVAVEAALTLLEIPFRVIEGATWASEVARQQVGEANAMRQIPTLLLADGSMLTESAAILIHLADTHPDAGLAPAVGDPARAQFLRWMVFVSSAIYALHWIKPDVRRIGAPTGAREAVVQAVHERIAFCWRTMDAQLKPGRYLLGDSLTVLDLYVAVVSRFGPWRERFHQEAPRMSPAILRVDEDPRLRELWARRFPAD</sequence>
<protein>
    <submittedName>
        <fullName evidence="2">Glutathione S-transferase family protein</fullName>
    </submittedName>
</protein>
<dbReference type="InterPro" id="IPR004045">
    <property type="entry name" value="Glutathione_S-Trfase_N"/>
</dbReference>
<proteinExistence type="predicted"/>
<evidence type="ECO:0000313" key="3">
    <source>
        <dbReference type="Proteomes" id="UP001548590"/>
    </source>
</evidence>
<dbReference type="Gene3D" id="1.20.1050.10">
    <property type="match status" value="1"/>
</dbReference>
<dbReference type="CDD" id="cd03057">
    <property type="entry name" value="GST_N_Beta"/>
    <property type="match status" value="1"/>
</dbReference>
<dbReference type="Gene3D" id="3.40.30.10">
    <property type="entry name" value="Glutaredoxin"/>
    <property type="match status" value="1"/>
</dbReference>
<comment type="caution">
    <text evidence="2">The sequence shown here is derived from an EMBL/GenBank/DDBJ whole genome shotgun (WGS) entry which is preliminary data.</text>
</comment>
<dbReference type="PANTHER" id="PTHR44051:SF8">
    <property type="entry name" value="GLUTATHIONE S-TRANSFERASE GSTA"/>
    <property type="match status" value="1"/>
</dbReference>